<evidence type="ECO:0000313" key="1">
    <source>
        <dbReference type="EMBL" id="QCO07390.1"/>
    </source>
</evidence>
<name>A0A4D8QGN7_AZOBR</name>
<proteinExistence type="predicted"/>
<protein>
    <recommendedName>
        <fullName evidence="3">DUF3168 domain-containing protein</fullName>
    </recommendedName>
</protein>
<sequence>MTMTTNYGSAAELETLFSILETGWAQRHTDISIAKPWGEKLDIDTVCKDQETGALKPYIRLSRKAAGGQPLEMGVVNVGSSGLALVDIFVPEADGAPQAALYGDEVLADFATFFQEPGPLALRSMVYTDVGPDGRGWYQGSVTVTFLRQTIY</sequence>
<dbReference type="AlphaFoldDB" id="A0A4D8QGN7"/>
<evidence type="ECO:0008006" key="3">
    <source>
        <dbReference type="Google" id="ProtNLM"/>
    </source>
</evidence>
<dbReference type="EMBL" id="CP032336">
    <property type="protein sequence ID" value="QCO07390.1"/>
    <property type="molecule type" value="Genomic_DNA"/>
</dbReference>
<geneLocation type="plasmid" evidence="1 2">
    <name>p6</name>
</geneLocation>
<evidence type="ECO:0000313" key="2">
    <source>
        <dbReference type="Proteomes" id="UP000298596"/>
    </source>
</evidence>
<keyword evidence="1" id="KW-0614">Plasmid</keyword>
<organism evidence="1 2">
    <name type="scientific">Azospirillum brasilense</name>
    <dbReference type="NCBI Taxonomy" id="192"/>
    <lineage>
        <taxon>Bacteria</taxon>
        <taxon>Pseudomonadati</taxon>
        <taxon>Pseudomonadota</taxon>
        <taxon>Alphaproteobacteria</taxon>
        <taxon>Rhodospirillales</taxon>
        <taxon>Azospirillaceae</taxon>
        <taxon>Azospirillum</taxon>
    </lineage>
</organism>
<reference evidence="1 2" key="1">
    <citation type="submission" date="2018-09" db="EMBL/GenBank/DDBJ databases">
        <title>Whole genome based analysis of evolution and adaptive divergence in Indian and Brazilian strains of Azospirillum brasilense.</title>
        <authorList>
            <person name="Singh C."/>
            <person name="Tripathi A.K."/>
        </authorList>
    </citation>
    <scope>NUCLEOTIDE SEQUENCE [LARGE SCALE GENOMIC DNA]</scope>
    <source>
        <strain evidence="1 2">MTCC4036</strain>
        <plasmid evidence="1 2">p6</plasmid>
    </source>
</reference>
<dbReference type="Proteomes" id="UP000298596">
    <property type="component" value="Plasmid p6"/>
</dbReference>
<accession>A0A4D8QGN7</accession>
<gene>
    <name evidence="1" type="ORF">D3867_36570</name>
</gene>